<dbReference type="InterPro" id="IPR036890">
    <property type="entry name" value="HATPase_C_sf"/>
</dbReference>
<keyword evidence="4" id="KW-0597">Phosphoprotein</keyword>
<dbReference type="Proteomes" id="UP001206572">
    <property type="component" value="Unassembled WGS sequence"/>
</dbReference>
<dbReference type="PANTHER" id="PTHR45436">
    <property type="entry name" value="SENSOR HISTIDINE KINASE YKOH"/>
    <property type="match status" value="1"/>
</dbReference>
<dbReference type="SUPFAM" id="SSF47384">
    <property type="entry name" value="Homodimeric domain of signal transducing histidine kinase"/>
    <property type="match status" value="1"/>
</dbReference>
<feature type="transmembrane region" description="Helical" evidence="8">
    <location>
        <begin position="134"/>
        <end position="157"/>
    </location>
</feature>
<evidence type="ECO:0000259" key="9">
    <source>
        <dbReference type="PROSITE" id="PS50885"/>
    </source>
</evidence>
<evidence type="ECO:0000313" key="10">
    <source>
        <dbReference type="EMBL" id="MCS0597683.1"/>
    </source>
</evidence>
<comment type="caution">
    <text evidence="10">The sequence shown here is derived from an EMBL/GenBank/DDBJ whole genome shotgun (WGS) entry which is preliminary data.</text>
</comment>
<dbReference type="CDD" id="cd00082">
    <property type="entry name" value="HisKA"/>
    <property type="match status" value="1"/>
</dbReference>
<proteinExistence type="predicted"/>
<reference evidence="10 11" key="1">
    <citation type="submission" date="2022-08" db="EMBL/GenBank/DDBJ databases">
        <title>Reclassification of Massilia species as members of the genera Telluria, Duganella, Pseudoduganella, Mokoshia gen. nov. and Zemynaea gen. nov. using orthogonal and non-orthogonal genome-based approaches.</title>
        <authorList>
            <person name="Bowman J.P."/>
        </authorList>
    </citation>
    <scope>NUCLEOTIDE SEQUENCE [LARGE SCALE GENOMIC DNA]</scope>
    <source>
        <strain evidence="10 11">JCM 31661</strain>
    </source>
</reference>
<dbReference type="SMART" id="SM00388">
    <property type="entry name" value="HisKA"/>
    <property type="match status" value="1"/>
</dbReference>
<accession>A0ABT2AN51</accession>
<evidence type="ECO:0000256" key="1">
    <source>
        <dbReference type="ARBA" id="ARBA00000085"/>
    </source>
</evidence>
<organism evidence="10 11">
    <name type="scientific">Massilia agri</name>
    <dbReference type="NCBI Taxonomy" id="1886785"/>
    <lineage>
        <taxon>Bacteria</taxon>
        <taxon>Pseudomonadati</taxon>
        <taxon>Pseudomonadota</taxon>
        <taxon>Betaproteobacteria</taxon>
        <taxon>Burkholderiales</taxon>
        <taxon>Oxalobacteraceae</taxon>
        <taxon>Telluria group</taxon>
        <taxon>Massilia</taxon>
    </lineage>
</organism>
<dbReference type="InterPro" id="IPR003661">
    <property type="entry name" value="HisK_dim/P_dom"/>
</dbReference>
<evidence type="ECO:0000256" key="8">
    <source>
        <dbReference type="SAM" id="Phobius"/>
    </source>
</evidence>
<dbReference type="CDD" id="cd06225">
    <property type="entry name" value="HAMP"/>
    <property type="match status" value="1"/>
</dbReference>
<dbReference type="EC" id="2.7.13.3" evidence="3"/>
<keyword evidence="11" id="KW-1185">Reference proteome</keyword>
<keyword evidence="7" id="KW-0902">Two-component regulatory system</keyword>
<feature type="transmembrane region" description="Helical" evidence="8">
    <location>
        <begin position="9"/>
        <end position="34"/>
    </location>
</feature>
<dbReference type="RefSeq" id="WP_258828705.1">
    <property type="nucleotide sequence ID" value="NZ_JANUHA010000010.1"/>
</dbReference>
<dbReference type="InterPro" id="IPR050428">
    <property type="entry name" value="TCS_sensor_his_kinase"/>
</dbReference>
<dbReference type="PROSITE" id="PS50885">
    <property type="entry name" value="HAMP"/>
    <property type="match status" value="1"/>
</dbReference>
<dbReference type="EMBL" id="JANUHA010000010">
    <property type="protein sequence ID" value="MCS0597683.1"/>
    <property type="molecule type" value="Genomic_DNA"/>
</dbReference>
<keyword evidence="8" id="KW-0812">Transmembrane</keyword>
<dbReference type="Pfam" id="PF00672">
    <property type="entry name" value="HAMP"/>
    <property type="match status" value="1"/>
</dbReference>
<comment type="subcellular location">
    <subcellularLocation>
        <location evidence="2">Membrane</location>
    </subcellularLocation>
</comment>
<sequence>MTRSISKSLFAALAGFTILICLCYTGLAVVIAYVTEDMLVGRLLTREAAAIESHAAREGVLPRPASDLLTLHTSRATLPAAVRAATSPSDVRAEVFAGDAHYHLMVRELPHHGRVTILADVTPMLVVSNVVQDVGGVLIFVALALIGLALLLAWLLARRLVRPLQTLALEARRLHPGSTASFSARARPDEIGELAGRLETSFNALQAALRRERDFTRDVGHELRTPLTVMNNTLALAATRPVERGDIAQLQAGLDELRATIEVLFALARAEHVGQAPFDLRACIEQSLLRLPDDALDEEGLAVDLPERLPVDGNQHLANLLLTNRLGNALFHAGPGCRLAITWAGDRLTIANTVDTVNKGQVQGFAHGQNLLARVAGAMGWEIAFHPGEASYRVEIAPRLAS</sequence>
<keyword evidence="8" id="KW-0472">Membrane</keyword>
<comment type="catalytic activity">
    <reaction evidence="1">
        <text>ATP + protein L-histidine = ADP + protein N-phospho-L-histidine.</text>
        <dbReference type="EC" id="2.7.13.3"/>
    </reaction>
</comment>
<evidence type="ECO:0000313" key="11">
    <source>
        <dbReference type="Proteomes" id="UP001206572"/>
    </source>
</evidence>
<dbReference type="InterPro" id="IPR003660">
    <property type="entry name" value="HAMP_dom"/>
</dbReference>
<evidence type="ECO:0000256" key="3">
    <source>
        <dbReference type="ARBA" id="ARBA00012438"/>
    </source>
</evidence>
<keyword evidence="5" id="KW-0808">Transferase</keyword>
<dbReference type="Gene3D" id="6.10.340.10">
    <property type="match status" value="1"/>
</dbReference>
<evidence type="ECO:0000256" key="2">
    <source>
        <dbReference type="ARBA" id="ARBA00004370"/>
    </source>
</evidence>
<keyword evidence="6 10" id="KW-0418">Kinase</keyword>
<dbReference type="Pfam" id="PF00512">
    <property type="entry name" value="HisKA"/>
    <property type="match status" value="1"/>
</dbReference>
<gene>
    <name evidence="10" type="ORF">NX780_15140</name>
</gene>
<dbReference type="InterPro" id="IPR036097">
    <property type="entry name" value="HisK_dim/P_sf"/>
</dbReference>
<dbReference type="GO" id="GO:0016301">
    <property type="term" value="F:kinase activity"/>
    <property type="evidence" value="ECO:0007669"/>
    <property type="project" value="UniProtKB-KW"/>
</dbReference>
<feature type="domain" description="HAMP" evidence="9">
    <location>
        <begin position="158"/>
        <end position="210"/>
    </location>
</feature>
<evidence type="ECO:0000256" key="6">
    <source>
        <dbReference type="ARBA" id="ARBA00022777"/>
    </source>
</evidence>
<protein>
    <recommendedName>
        <fullName evidence="3">histidine kinase</fullName>
        <ecNumber evidence="3">2.7.13.3</ecNumber>
    </recommendedName>
</protein>
<name>A0ABT2AN51_9BURK</name>
<dbReference type="Gene3D" id="3.30.565.10">
    <property type="entry name" value="Histidine kinase-like ATPase, C-terminal domain"/>
    <property type="match status" value="1"/>
</dbReference>
<dbReference type="PANTHER" id="PTHR45436:SF16">
    <property type="entry name" value="HISTIDINE KINASE"/>
    <property type="match status" value="1"/>
</dbReference>
<keyword evidence="8" id="KW-1133">Transmembrane helix</keyword>
<evidence type="ECO:0000256" key="7">
    <source>
        <dbReference type="ARBA" id="ARBA00023012"/>
    </source>
</evidence>
<evidence type="ECO:0000256" key="5">
    <source>
        <dbReference type="ARBA" id="ARBA00022679"/>
    </source>
</evidence>
<evidence type="ECO:0000256" key="4">
    <source>
        <dbReference type="ARBA" id="ARBA00022553"/>
    </source>
</evidence>